<dbReference type="InterPro" id="IPR000182">
    <property type="entry name" value="GNAT_dom"/>
</dbReference>
<dbReference type="InterPro" id="IPR016181">
    <property type="entry name" value="Acyl_CoA_acyltransferase"/>
</dbReference>
<dbReference type="CDD" id="cd04301">
    <property type="entry name" value="NAT_SF"/>
    <property type="match status" value="1"/>
</dbReference>
<dbReference type="AlphaFoldDB" id="A0A1F5YZG2"/>
<keyword evidence="1" id="KW-0808">Transferase</keyword>
<gene>
    <name evidence="4" type="ORF">A3F83_09780</name>
</gene>
<name>A0A1F5YZG2_9BACT</name>
<dbReference type="SUPFAM" id="SSF55729">
    <property type="entry name" value="Acyl-CoA N-acyltransferases (Nat)"/>
    <property type="match status" value="1"/>
</dbReference>
<dbReference type="Gene3D" id="3.40.630.30">
    <property type="match status" value="1"/>
</dbReference>
<comment type="caution">
    <text evidence="4">The sequence shown here is derived from an EMBL/GenBank/DDBJ whole genome shotgun (WGS) entry which is preliminary data.</text>
</comment>
<evidence type="ECO:0000313" key="5">
    <source>
        <dbReference type="Proteomes" id="UP000179129"/>
    </source>
</evidence>
<dbReference type="Pfam" id="PF00583">
    <property type="entry name" value="Acetyltransf_1"/>
    <property type="match status" value="1"/>
</dbReference>
<accession>A0A1F5YZG2</accession>
<sequence length="155" mass="17902">MRIRKLRKNDFFLLNELDWTPLPKERDSIYLILAVDQGKCSFIAEQEGEFLGVVLATRGADGGSIYVNHLLVKGGSRQRGVGKSLMDRLEKYAAKEGARRIWLFCHAELEGYYESRGYCERYDFLTPELKKYIRTVKGVHAYLKEIQPARHSGDR</sequence>
<protein>
    <recommendedName>
        <fullName evidence="3">N-acetyltransferase domain-containing protein</fullName>
    </recommendedName>
</protein>
<dbReference type="InterPro" id="IPR050832">
    <property type="entry name" value="Bact_Acetyltransf"/>
</dbReference>
<keyword evidence="2" id="KW-0012">Acyltransferase</keyword>
<dbReference type="PROSITE" id="PS51186">
    <property type="entry name" value="GNAT"/>
    <property type="match status" value="1"/>
</dbReference>
<dbReference type="STRING" id="1817867.A3F83_09780"/>
<evidence type="ECO:0000313" key="4">
    <source>
        <dbReference type="EMBL" id="OGG05600.1"/>
    </source>
</evidence>
<evidence type="ECO:0000256" key="1">
    <source>
        <dbReference type="ARBA" id="ARBA00022679"/>
    </source>
</evidence>
<reference evidence="4 5" key="1">
    <citation type="journal article" date="2016" name="Nat. Commun.">
        <title>Thousands of microbial genomes shed light on interconnected biogeochemical processes in an aquifer system.</title>
        <authorList>
            <person name="Anantharaman K."/>
            <person name="Brown C.T."/>
            <person name="Hug L.A."/>
            <person name="Sharon I."/>
            <person name="Castelle C.J."/>
            <person name="Probst A.J."/>
            <person name="Thomas B.C."/>
            <person name="Singh A."/>
            <person name="Wilkins M.J."/>
            <person name="Karaoz U."/>
            <person name="Brodie E.L."/>
            <person name="Williams K.H."/>
            <person name="Hubbard S.S."/>
            <person name="Banfield J.F."/>
        </authorList>
    </citation>
    <scope>NUCLEOTIDE SEQUENCE [LARGE SCALE GENOMIC DNA]</scope>
</reference>
<dbReference type="PANTHER" id="PTHR43877">
    <property type="entry name" value="AMINOALKYLPHOSPHONATE N-ACETYLTRANSFERASE-RELATED-RELATED"/>
    <property type="match status" value="1"/>
</dbReference>
<dbReference type="GO" id="GO:0016747">
    <property type="term" value="F:acyltransferase activity, transferring groups other than amino-acyl groups"/>
    <property type="evidence" value="ECO:0007669"/>
    <property type="project" value="InterPro"/>
</dbReference>
<dbReference type="EMBL" id="MFIX01000042">
    <property type="protein sequence ID" value="OGG05600.1"/>
    <property type="molecule type" value="Genomic_DNA"/>
</dbReference>
<dbReference type="Proteomes" id="UP000179129">
    <property type="component" value="Unassembled WGS sequence"/>
</dbReference>
<feature type="domain" description="N-acetyltransferase" evidence="3">
    <location>
        <begin position="1"/>
        <end position="134"/>
    </location>
</feature>
<proteinExistence type="predicted"/>
<organism evidence="4 5">
    <name type="scientific">Candidatus Glassbacteria bacterium RIFCSPLOWO2_12_FULL_58_11</name>
    <dbReference type="NCBI Taxonomy" id="1817867"/>
    <lineage>
        <taxon>Bacteria</taxon>
        <taxon>Candidatus Glassiibacteriota</taxon>
    </lineage>
</organism>
<evidence type="ECO:0000259" key="3">
    <source>
        <dbReference type="PROSITE" id="PS51186"/>
    </source>
</evidence>
<evidence type="ECO:0000256" key="2">
    <source>
        <dbReference type="ARBA" id="ARBA00023315"/>
    </source>
</evidence>